<evidence type="ECO:0000313" key="1">
    <source>
        <dbReference type="EMBL" id="GAA4865435.1"/>
    </source>
</evidence>
<gene>
    <name evidence="1" type="ORF">GCM10023203_11880</name>
</gene>
<organism evidence="1 2">
    <name type="scientific">Actinomycetospora straminea</name>
    <dbReference type="NCBI Taxonomy" id="663607"/>
    <lineage>
        <taxon>Bacteria</taxon>
        <taxon>Bacillati</taxon>
        <taxon>Actinomycetota</taxon>
        <taxon>Actinomycetes</taxon>
        <taxon>Pseudonocardiales</taxon>
        <taxon>Pseudonocardiaceae</taxon>
        <taxon>Actinomycetospora</taxon>
    </lineage>
</organism>
<protein>
    <recommendedName>
        <fullName evidence="3">DUF1440 domain-containing protein</fullName>
    </recommendedName>
</protein>
<evidence type="ECO:0000313" key="2">
    <source>
        <dbReference type="Proteomes" id="UP001500457"/>
    </source>
</evidence>
<sequence>MLREIARGVVGGAVGTGAMALAADLRRRRYAHHRGIDTSEIDVILDYDDSEHVVIAASTLLRHVIGWAPRTAEGRHALFWVVHWGYGSVVGTAHVGLQHLLGREPAPGFAFFAGSQVMALGLFPVLGDTPPPWRWERRLLVTSFVQHGIYAGAVAAANTATARLITRR</sequence>
<proteinExistence type="predicted"/>
<accession>A0ABP9E019</accession>
<evidence type="ECO:0008006" key="3">
    <source>
        <dbReference type="Google" id="ProtNLM"/>
    </source>
</evidence>
<keyword evidence="2" id="KW-1185">Reference proteome</keyword>
<reference evidence="2" key="1">
    <citation type="journal article" date="2019" name="Int. J. Syst. Evol. Microbiol.">
        <title>The Global Catalogue of Microorganisms (GCM) 10K type strain sequencing project: providing services to taxonomists for standard genome sequencing and annotation.</title>
        <authorList>
            <consortium name="The Broad Institute Genomics Platform"/>
            <consortium name="The Broad Institute Genome Sequencing Center for Infectious Disease"/>
            <person name="Wu L."/>
            <person name="Ma J."/>
        </authorList>
    </citation>
    <scope>NUCLEOTIDE SEQUENCE [LARGE SCALE GENOMIC DNA]</scope>
    <source>
        <strain evidence="2">JCM 17983</strain>
    </source>
</reference>
<dbReference type="Proteomes" id="UP001500457">
    <property type="component" value="Unassembled WGS sequence"/>
</dbReference>
<comment type="caution">
    <text evidence="1">The sequence shown here is derived from an EMBL/GenBank/DDBJ whole genome shotgun (WGS) entry which is preliminary data.</text>
</comment>
<dbReference type="EMBL" id="BAABHQ010000002">
    <property type="protein sequence ID" value="GAA4865435.1"/>
    <property type="molecule type" value="Genomic_DNA"/>
</dbReference>
<name>A0ABP9E019_9PSEU</name>